<gene>
    <name evidence="2" type="ORF">POM88_052275</name>
</gene>
<proteinExistence type="predicted"/>
<feature type="region of interest" description="Disordered" evidence="1">
    <location>
        <begin position="182"/>
        <end position="203"/>
    </location>
</feature>
<dbReference type="EMBL" id="JAUIZM010000012">
    <property type="protein sequence ID" value="KAK1353910.1"/>
    <property type="molecule type" value="Genomic_DNA"/>
</dbReference>
<sequence length="245" mass="26360">MLAWVLGYYAVCKEMIRASLSFVDLYPYQPCIYASALVCLVVEKECEAEAHEGHACLGGLLINDNLHFTQECNSLSHATTSEPTDLELQVNFILEYQWLLRIEKRHTKVLCSSAGDDTPMLQAKTLVSKVSTMQIPKVSPTSSSLTAMASKSLSYKGVSVSPPVETESEKYGEHVLKLGCSGHHDNSVETTRSKLSAGAEPPNPGVLPLTHRVAVTSVCDVITGQGILAGPVGFPPFAARVPCGP</sequence>
<name>A0AAD8LX95_9APIA</name>
<comment type="caution">
    <text evidence="2">The sequence shown here is derived from an EMBL/GenBank/DDBJ whole genome shotgun (WGS) entry which is preliminary data.</text>
</comment>
<evidence type="ECO:0000256" key="1">
    <source>
        <dbReference type="SAM" id="MobiDB-lite"/>
    </source>
</evidence>
<keyword evidence="3" id="KW-1185">Reference proteome</keyword>
<accession>A0AAD8LX95</accession>
<evidence type="ECO:0000313" key="3">
    <source>
        <dbReference type="Proteomes" id="UP001237642"/>
    </source>
</evidence>
<dbReference type="Proteomes" id="UP001237642">
    <property type="component" value="Unassembled WGS sequence"/>
</dbReference>
<evidence type="ECO:0000313" key="2">
    <source>
        <dbReference type="EMBL" id="KAK1353910.1"/>
    </source>
</evidence>
<reference evidence="2" key="2">
    <citation type="submission" date="2023-05" db="EMBL/GenBank/DDBJ databases">
        <authorList>
            <person name="Schelkunov M.I."/>
        </authorList>
    </citation>
    <scope>NUCLEOTIDE SEQUENCE</scope>
    <source>
        <strain evidence="2">Hsosn_3</strain>
        <tissue evidence="2">Leaf</tissue>
    </source>
</reference>
<protein>
    <submittedName>
        <fullName evidence="2">Uncharacterized protein</fullName>
    </submittedName>
</protein>
<reference evidence="2" key="1">
    <citation type="submission" date="2023-02" db="EMBL/GenBank/DDBJ databases">
        <title>Genome of toxic invasive species Heracleum sosnowskyi carries increased number of genes despite the absence of recent whole-genome duplications.</title>
        <authorList>
            <person name="Schelkunov M."/>
            <person name="Shtratnikova V."/>
            <person name="Makarenko M."/>
            <person name="Klepikova A."/>
            <person name="Omelchenko D."/>
            <person name="Novikova G."/>
            <person name="Obukhova E."/>
            <person name="Bogdanov V."/>
            <person name="Penin A."/>
            <person name="Logacheva M."/>
        </authorList>
    </citation>
    <scope>NUCLEOTIDE SEQUENCE</scope>
    <source>
        <strain evidence="2">Hsosn_3</strain>
        <tissue evidence="2">Leaf</tissue>
    </source>
</reference>
<organism evidence="2 3">
    <name type="scientific">Heracleum sosnowskyi</name>
    <dbReference type="NCBI Taxonomy" id="360622"/>
    <lineage>
        <taxon>Eukaryota</taxon>
        <taxon>Viridiplantae</taxon>
        <taxon>Streptophyta</taxon>
        <taxon>Embryophyta</taxon>
        <taxon>Tracheophyta</taxon>
        <taxon>Spermatophyta</taxon>
        <taxon>Magnoliopsida</taxon>
        <taxon>eudicotyledons</taxon>
        <taxon>Gunneridae</taxon>
        <taxon>Pentapetalae</taxon>
        <taxon>asterids</taxon>
        <taxon>campanulids</taxon>
        <taxon>Apiales</taxon>
        <taxon>Apiaceae</taxon>
        <taxon>Apioideae</taxon>
        <taxon>apioid superclade</taxon>
        <taxon>Tordylieae</taxon>
        <taxon>Tordyliinae</taxon>
        <taxon>Heracleum</taxon>
    </lineage>
</organism>
<dbReference type="AlphaFoldDB" id="A0AAD8LX95"/>